<feature type="domain" description="Histidine kinase" evidence="16">
    <location>
        <begin position="560"/>
        <end position="774"/>
    </location>
</feature>
<keyword evidence="10" id="KW-0067">ATP-binding</keyword>
<evidence type="ECO:0000313" key="18">
    <source>
        <dbReference type="EMBL" id="AEP28859.1"/>
    </source>
</evidence>
<keyword evidence="12" id="KW-0902">Two-component regulatory system</keyword>
<evidence type="ECO:0000259" key="16">
    <source>
        <dbReference type="PROSITE" id="PS50109"/>
    </source>
</evidence>
<dbReference type="PANTHER" id="PTHR45528:SF1">
    <property type="entry name" value="SENSOR HISTIDINE KINASE CPXA"/>
    <property type="match status" value="1"/>
</dbReference>
<organism evidence="18 19">
    <name type="scientific">Glaciecola nitratireducens (strain JCM 12485 / KCTC 12276 / FR1064)</name>
    <dbReference type="NCBI Taxonomy" id="1085623"/>
    <lineage>
        <taxon>Bacteria</taxon>
        <taxon>Pseudomonadati</taxon>
        <taxon>Pseudomonadota</taxon>
        <taxon>Gammaproteobacteria</taxon>
        <taxon>Alteromonadales</taxon>
        <taxon>Alteromonadaceae</taxon>
        <taxon>Brumicola</taxon>
    </lineage>
</organism>
<evidence type="ECO:0000256" key="3">
    <source>
        <dbReference type="ARBA" id="ARBA00012438"/>
    </source>
</evidence>
<feature type="region of interest" description="Disordered" evidence="14">
    <location>
        <begin position="307"/>
        <end position="333"/>
    </location>
</feature>
<dbReference type="CDD" id="cd09622">
    <property type="entry name" value="CBM9_like_HisKa"/>
    <property type="match status" value="1"/>
</dbReference>
<dbReference type="GO" id="GO:0000155">
    <property type="term" value="F:phosphorelay sensor kinase activity"/>
    <property type="evidence" value="ECO:0007669"/>
    <property type="project" value="InterPro"/>
</dbReference>
<feature type="compositionally biased region" description="Basic and acidic residues" evidence="14">
    <location>
        <begin position="317"/>
        <end position="327"/>
    </location>
</feature>
<dbReference type="SUPFAM" id="SSF49344">
    <property type="entry name" value="CBD9-like"/>
    <property type="match status" value="1"/>
</dbReference>
<keyword evidence="11 15" id="KW-1133">Transmembrane helix</keyword>
<dbReference type="HOGENOM" id="CLU_382958_0_0_6"/>
<evidence type="ECO:0000256" key="5">
    <source>
        <dbReference type="ARBA" id="ARBA00022553"/>
    </source>
</evidence>
<dbReference type="Pfam" id="PF02518">
    <property type="entry name" value="HATPase_c"/>
    <property type="match status" value="1"/>
</dbReference>
<evidence type="ECO:0000256" key="10">
    <source>
        <dbReference type="ARBA" id="ARBA00022840"/>
    </source>
</evidence>
<name>G4QFS4_GLANF</name>
<dbReference type="STRING" id="1085623.GNIT_0715"/>
<feature type="transmembrane region" description="Helical" evidence="15">
    <location>
        <begin position="478"/>
        <end position="497"/>
    </location>
</feature>
<dbReference type="InterPro" id="IPR003594">
    <property type="entry name" value="HATPase_dom"/>
</dbReference>
<reference evidence="18 19" key="1">
    <citation type="journal article" date="2011" name="J. Bacteriol.">
        <title>Complete genome sequence of seawater bacterium Glaciecola nitratireducens FR1064T.</title>
        <authorList>
            <person name="Bian F."/>
            <person name="Qin Q.L."/>
            <person name="Xie B.B."/>
            <person name="Shu Y.L."/>
            <person name="Zhang X.Y."/>
            <person name="Yu Y."/>
            <person name="Chen B."/>
            <person name="Chen X.L."/>
            <person name="Zhou B.C."/>
            <person name="Zhang Y.Z."/>
        </authorList>
    </citation>
    <scope>NUCLEOTIDE SEQUENCE [LARGE SCALE GENOMIC DNA]</scope>
    <source>
        <strain evidence="19">JCM 12485 / KCTC 12276 / FR1064</strain>
    </source>
</reference>
<comment type="subcellular location">
    <subcellularLocation>
        <location evidence="2">Cell membrane</location>
        <topology evidence="2">Multi-pass membrane protein</topology>
    </subcellularLocation>
</comment>
<dbReference type="Gene3D" id="2.60.40.1190">
    <property type="match status" value="1"/>
</dbReference>
<evidence type="ECO:0000256" key="4">
    <source>
        <dbReference type="ARBA" id="ARBA00022475"/>
    </source>
</evidence>
<evidence type="ECO:0000256" key="8">
    <source>
        <dbReference type="ARBA" id="ARBA00022741"/>
    </source>
</evidence>
<dbReference type="SUPFAM" id="SSF47384">
    <property type="entry name" value="Homodimeric domain of signal transducing histidine kinase"/>
    <property type="match status" value="1"/>
</dbReference>
<keyword evidence="19" id="KW-1185">Reference proteome</keyword>
<evidence type="ECO:0000256" key="11">
    <source>
        <dbReference type="ARBA" id="ARBA00022989"/>
    </source>
</evidence>
<dbReference type="CDD" id="cd00082">
    <property type="entry name" value="HisKA"/>
    <property type="match status" value="1"/>
</dbReference>
<feature type="compositionally biased region" description="Polar residues" evidence="14">
    <location>
        <begin position="307"/>
        <end position="316"/>
    </location>
</feature>
<dbReference type="Gene3D" id="3.30.565.10">
    <property type="entry name" value="Histidine kinase-like ATPase, C-terminal domain"/>
    <property type="match status" value="1"/>
</dbReference>
<evidence type="ECO:0000256" key="7">
    <source>
        <dbReference type="ARBA" id="ARBA00022692"/>
    </source>
</evidence>
<dbReference type="SMART" id="SM00388">
    <property type="entry name" value="HisKA"/>
    <property type="match status" value="1"/>
</dbReference>
<evidence type="ECO:0000256" key="14">
    <source>
        <dbReference type="SAM" id="MobiDB-lite"/>
    </source>
</evidence>
<keyword evidence="4" id="KW-1003">Cell membrane</keyword>
<dbReference type="KEGG" id="gni:GNIT_0715"/>
<dbReference type="SUPFAM" id="SSF55874">
    <property type="entry name" value="ATPase domain of HSP90 chaperone/DNA topoisomerase II/histidine kinase"/>
    <property type="match status" value="1"/>
</dbReference>
<dbReference type="GO" id="GO:0005524">
    <property type="term" value="F:ATP binding"/>
    <property type="evidence" value="ECO:0007669"/>
    <property type="project" value="UniProtKB-KW"/>
</dbReference>
<dbReference type="EMBL" id="CP003060">
    <property type="protein sequence ID" value="AEP28859.1"/>
    <property type="molecule type" value="Genomic_DNA"/>
</dbReference>
<dbReference type="InterPro" id="IPR003661">
    <property type="entry name" value="HisK_dim/P_dom"/>
</dbReference>
<dbReference type="GO" id="GO:0005886">
    <property type="term" value="C:plasma membrane"/>
    <property type="evidence" value="ECO:0007669"/>
    <property type="project" value="UniProtKB-SubCell"/>
</dbReference>
<dbReference type="Proteomes" id="UP000009282">
    <property type="component" value="Chromosome"/>
</dbReference>
<evidence type="ECO:0000259" key="17">
    <source>
        <dbReference type="PROSITE" id="PS50885"/>
    </source>
</evidence>
<feature type="transmembrane region" description="Helical" evidence="15">
    <location>
        <begin position="12"/>
        <end position="31"/>
    </location>
</feature>
<gene>
    <name evidence="18" type="ordered locus">GNIT_0715</name>
</gene>
<dbReference type="Gene3D" id="6.10.340.10">
    <property type="match status" value="1"/>
</dbReference>
<evidence type="ECO:0000313" key="19">
    <source>
        <dbReference type="Proteomes" id="UP000009282"/>
    </source>
</evidence>
<evidence type="ECO:0000256" key="13">
    <source>
        <dbReference type="ARBA" id="ARBA00023136"/>
    </source>
</evidence>
<dbReference type="PANTHER" id="PTHR45528">
    <property type="entry name" value="SENSOR HISTIDINE KINASE CPXA"/>
    <property type="match status" value="1"/>
</dbReference>
<dbReference type="Pfam" id="PF00512">
    <property type="entry name" value="HisKA"/>
    <property type="match status" value="1"/>
</dbReference>
<dbReference type="PROSITE" id="PS50109">
    <property type="entry name" value="HIS_KIN"/>
    <property type="match status" value="1"/>
</dbReference>
<keyword evidence="13 15" id="KW-0472">Membrane</keyword>
<feature type="domain" description="HAMP" evidence="17">
    <location>
        <begin position="497"/>
        <end position="552"/>
    </location>
</feature>
<dbReference type="PROSITE" id="PS50885">
    <property type="entry name" value="HAMP"/>
    <property type="match status" value="1"/>
</dbReference>
<dbReference type="RefSeq" id="WP_014107734.1">
    <property type="nucleotide sequence ID" value="NC_016041.1"/>
</dbReference>
<accession>G4QFS4</accession>
<dbReference type="EC" id="2.7.13.3" evidence="3"/>
<keyword evidence="6" id="KW-0808">Transferase</keyword>
<dbReference type="InterPro" id="IPR005467">
    <property type="entry name" value="His_kinase_dom"/>
</dbReference>
<dbReference type="SMART" id="SM00387">
    <property type="entry name" value="HATPase_c"/>
    <property type="match status" value="1"/>
</dbReference>
<evidence type="ECO:0000256" key="12">
    <source>
        <dbReference type="ARBA" id="ARBA00023012"/>
    </source>
</evidence>
<dbReference type="AlphaFoldDB" id="G4QFS4"/>
<protein>
    <recommendedName>
        <fullName evidence="3">histidine kinase</fullName>
        <ecNumber evidence="3">2.7.13.3</ecNumber>
    </recommendedName>
</protein>
<keyword evidence="8" id="KW-0547">Nucleotide-binding</keyword>
<evidence type="ECO:0000256" key="9">
    <source>
        <dbReference type="ARBA" id="ARBA00022777"/>
    </source>
</evidence>
<keyword evidence="7 15" id="KW-0812">Transmembrane</keyword>
<dbReference type="InterPro" id="IPR003660">
    <property type="entry name" value="HAMP_dom"/>
</dbReference>
<sequence>MNKWRIGLRVKLLFFSSFLFAIPYLGYQYVWELESYLRIGQEQTMVGTARAVATALHERPKLFDGQSSFVGNVRPGTDLYAHSMDYPIQLDGDASDWDQYQAFKLNYAEQNLVQIQQAYRPQSLSFKHMIGRYENFLYALFEVVDDSLIYRARNSLRIDRNDYLQVAMTDINGEFERYLVAPMQSGWVNAYLLQSDTQSIQPERLETKIQGYWQQTEMGYTIELRLPVSMMSSKIAFAITDVDDPQTRFSKYTVGTSDPSNKDALGTILIPSPDIESILKGLQYANARVWVIDKHMRVLAKSGEIQSSSGLQTQGSEEQRIFTDESGKNSGIEPSRYASLEAEHLVVNSYDVTLLQDESDQNSTGSQAENQIDVKQTGWWQYIENEWLLPVYYKILTKPPADFVDDLENAYALQGKDIEQALGGVPSSLWRLSADKKAVILSAAHPIYIDEQVMGAVVVEQTTNGIRTLRNQALEKQFHFILSVIVLGTLALFLLASRISWRIRKLRNETESAIDSSGKIVGEIKASVTNDEIGDLSRTFNSVLSKLSQYNSYLENMASRLSHELRTPVAIVNSSLDNLSLEQHSSDNQVYIDRAKEGIARLSKILSNMSEATRLEQAIQRSDIEEFYLDEVLDGCSQGYRMAYPERQFSLDLKLKKLMISGSPELLAQMLDKIVANALEFSPDDSAIKIALTGNSSAYKIHVSNQGPLLPKNMQKELLDSMISVRKEQNTEQPHLGLGLYVAKMIALFHHADISIDNQTDGSGVVVTISFKSR</sequence>
<dbReference type="InterPro" id="IPR050398">
    <property type="entry name" value="HssS/ArlS-like"/>
</dbReference>
<evidence type="ECO:0000256" key="15">
    <source>
        <dbReference type="SAM" id="Phobius"/>
    </source>
</evidence>
<dbReference type="Gene3D" id="1.10.287.130">
    <property type="match status" value="1"/>
</dbReference>
<comment type="catalytic activity">
    <reaction evidence="1">
        <text>ATP + protein L-histidine = ADP + protein N-phospho-L-histidine.</text>
        <dbReference type="EC" id="2.7.13.3"/>
    </reaction>
</comment>
<keyword evidence="5" id="KW-0597">Phosphoprotein</keyword>
<keyword evidence="9 18" id="KW-0418">Kinase</keyword>
<evidence type="ECO:0000256" key="2">
    <source>
        <dbReference type="ARBA" id="ARBA00004651"/>
    </source>
</evidence>
<evidence type="ECO:0000256" key="6">
    <source>
        <dbReference type="ARBA" id="ARBA00022679"/>
    </source>
</evidence>
<dbReference type="InterPro" id="IPR036097">
    <property type="entry name" value="HisK_dim/P_sf"/>
</dbReference>
<proteinExistence type="predicted"/>
<evidence type="ECO:0000256" key="1">
    <source>
        <dbReference type="ARBA" id="ARBA00000085"/>
    </source>
</evidence>
<dbReference type="InterPro" id="IPR036890">
    <property type="entry name" value="HATPase_C_sf"/>
</dbReference>
<dbReference type="eggNOG" id="COG0642">
    <property type="taxonomic scope" value="Bacteria"/>
</dbReference>